<gene>
    <name evidence="1" type="primary">AVEN_5625_1</name>
    <name evidence="1" type="ORF">CDAR_285641</name>
</gene>
<organism evidence="1 2">
    <name type="scientific">Caerostris darwini</name>
    <dbReference type="NCBI Taxonomy" id="1538125"/>
    <lineage>
        <taxon>Eukaryota</taxon>
        <taxon>Metazoa</taxon>
        <taxon>Ecdysozoa</taxon>
        <taxon>Arthropoda</taxon>
        <taxon>Chelicerata</taxon>
        <taxon>Arachnida</taxon>
        <taxon>Araneae</taxon>
        <taxon>Araneomorphae</taxon>
        <taxon>Entelegynae</taxon>
        <taxon>Araneoidea</taxon>
        <taxon>Araneidae</taxon>
        <taxon>Caerostris</taxon>
    </lineage>
</organism>
<evidence type="ECO:0000313" key="2">
    <source>
        <dbReference type="Proteomes" id="UP001054837"/>
    </source>
</evidence>
<comment type="caution">
    <text evidence="1">The sequence shown here is derived from an EMBL/GenBank/DDBJ whole genome shotgun (WGS) entry which is preliminary data.</text>
</comment>
<accession>A0AAV4NMM9</accession>
<dbReference type="Proteomes" id="UP001054837">
    <property type="component" value="Unassembled WGS sequence"/>
</dbReference>
<name>A0AAV4NMM9_9ARAC</name>
<reference evidence="1 2" key="1">
    <citation type="submission" date="2021-06" db="EMBL/GenBank/DDBJ databases">
        <title>Caerostris darwini draft genome.</title>
        <authorList>
            <person name="Kono N."/>
            <person name="Arakawa K."/>
        </authorList>
    </citation>
    <scope>NUCLEOTIDE SEQUENCE [LARGE SCALE GENOMIC DNA]</scope>
</reference>
<keyword evidence="2" id="KW-1185">Reference proteome</keyword>
<dbReference type="EMBL" id="BPLQ01001852">
    <property type="protein sequence ID" value="GIX86062.1"/>
    <property type="molecule type" value="Genomic_DNA"/>
</dbReference>
<dbReference type="AlphaFoldDB" id="A0AAV4NMM9"/>
<sequence length="374" mass="42714">MAESGNWEFNCPQFFDFCNGVEDSTQNQFLRGENSPEFEIKKMKAKSVTSMKSRLAAHWNYKLSTPNNASPFINAVSRTNTTDSEKLVKMKRLSKSLGSINISGINEKTSYHPVFRKRSASESDLKPRKKFPVTPMCLKRTLCKAKLKKIKTTEELELEKIAELQRLTLKHLRINQNNLKKMNLKQKSSFVPKALPKIEVKEKSAAVKNFQRDVDVAMKKIHHTKNDKSKGKKGPQYGYSEKLKTVSDFSHDVYSVPSLSSLLCEVEEFAIDEKDGSRIELPKKYTAHSGLLFHLNKQRTVLKPFNFHNKTKDSDVFSKSGVNVCKMKENQSIAKAKLFSESTCISHHANQAKENISIKTSHSDAYYSRKTFKF</sequence>
<evidence type="ECO:0000313" key="1">
    <source>
        <dbReference type="EMBL" id="GIX86062.1"/>
    </source>
</evidence>
<protein>
    <submittedName>
        <fullName evidence="1">Uncharacterized protein</fullName>
    </submittedName>
</protein>
<proteinExistence type="predicted"/>